<organism evidence="6 7">
    <name type="scientific">Sphaerobacter thermophilus (strain ATCC 49802 / DSM 20745 / KCCM 41009 / NCIMB 13125 / S 6022)</name>
    <dbReference type="NCBI Taxonomy" id="479434"/>
    <lineage>
        <taxon>Bacteria</taxon>
        <taxon>Pseudomonadati</taxon>
        <taxon>Thermomicrobiota</taxon>
        <taxon>Thermomicrobia</taxon>
        <taxon>Sphaerobacterales</taxon>
        <taxon>Sphaerobacterineae</taxon>
        <taxon>Sphaerobacteraceae</taxon>
        <taxon>Sphaerobacter</taxon>
    </lineage>
</organism>
<dbReference type="EMBL" id="CP001823">
    <property type="protein sequence ID" value="ACZ38720.1"/>
    <property type="molecule type" value="Genomic_DNA"/>
</dbReference>
<comment type="subunit">
    <text evidence="4">The glycine cleavage system is composed of four proteins: P, T, L and H. In this organism, the P 'protein' is a heterodimer of two subunits.</text>
</comment>
<dbReference type="GO" id="GO:0019464">
    <property type="term" value="P:glycine decarboxylation via glycine cleavage system"/>
    <property type="evidence" value="ECO:0007669"/>
    <property type="project" value="UniProtKB-UniRule"/>
</dbReference>
<dbReference type="RefSeq" id="WP_012871767.1">
    <property type="nucleotide sequence ID" value="NC_013523.1"/>
</dbReference>
<sequence>MSFVPHTPADRQAMLDAVGVRSIEELFEPIDPAVRFPKLNLPPRLSEPEVSREVARLAAKNLNASTATTFLGAGNYNHYVPATVHQILFRGEFYTAYTPYQPEVAQGTLQVIYEFQTMVAALTGMEVANASMYDGATALAEGALLAVSIPRKRTKIVVMGTLHPHYLSVLRTYTHGLAAEVVELPLPTDTLRATPDMLDGHLDETTACVVMQSPNFFGRIEDIAGFAEKAHAVGARLVVSTYPIALGLLKSPGELGADIVTAEGQSLGNAQSFGGPVVGLLACKQELVRQMPGRLVGVTVDSEGKRGFVLALQTREQHIRREKATSNICTNQGLNALAATVYMASLGPSGLRQVALLCYHKAHYLAERIAALDGWSVVGEGPFFNEFAVRAPRDPKEINRALAHEGIIGGYPLGEVDERLSDMMLVATTELNTRESIDAFVAALERLS</sequence>
<dbReference type="AlphaFoldDB" id="D1C3A3"/>
<dbReference type="InterPro" id="IPR015421">
    <property type="entry name" value="PyrdxlP-dep_Trfase_major"/>
</dbReference>
<dbReference type="Pfam" id="PF02347">
    <property type="entry name" value="GDC-P"/>
    <property type="match status" value="1"/>
</dbReference>
<evidence type="ECO:0000256" key="2">
    <source>
        <dbReference type="ARBA" id="ARBA00023002"/>
    </source>
</evidence>
<dbReference type="InterPro" id="IPR020581">
    <property type="entry name" value="GDC_P"/>
</dbReference>
<dbReference type="GO" id="GO:0009116">
    <property type="term" value="P:nucleoside metabolic process"/>
    <property type="evidence" value="ECO:0007669"/>
    <property type="project" value="InterPro"/>
</dbReference>
<comment type="function">
    <text evidence="1 4">The glycine cleavage system catalyzes the degradation of glycine. The P protein binds the alpha-amino group of glycine through its pyridoxal phosphate cofactor; CO(2) is released and the remaining methylamine moiety is then transferred to the lipoamide cofactor of the H protein.</text>
</comment>
<dbReference type="InterPro" id="IPR049315">
    <property type="entry name" value="GDC-P_N"/>
</dbReference>
<feature type="domain" description="Glycine cleavage system P-protein N-terminal" evidence="5">
    <location>
        <begin position="2"/>
        <end position="443"/>
    </location>
</feature>
<dbReference type="InterPro" id="IPR015422">
    <property type="entry name" value="PyrdxlP-dep_Trfase_small"/>
</dbReference>
<dbReference type="Gene3D" id="3.40.640.10">
    <property type="entry name" value="Type I PLP-dependent aspartate aminotransferase-like (Major domain)"/>
    <property type="match status" value="1"/>
</dbReference>
<evidence type="ECO:0000256" key="4">
    <source>
        <dbReference type="HAMAP-Rule" id="MF_00712"/>
    </source>
</evidence>
<evidence type="ECO:0000256" key="1">
    <source>
        <dbReference type="ARBA" id="ARBA00003788"/>
    </source>
</evidence>
<accession>D1C3A3</accession>
<reference evidence="7" key="1">
    <citation type="submission" date="2009-11" db="EMBL/GenBank/DDBJ databases">
        <title>The complete chromosome 1 of Sphaerobacter thermophilus DSM 20745.</title>
        <authorList>
            <person name="Lucas S."/>
            <person name="Copeland A."/>
            <person name="Lapidus A."/>
            <person name="Glavina del Rio T."/>
            <person name="Dalin E."/>
            <person name="Tice H."/>
            <person name="Bruce D."/>
            <person name="Goodwin L."/>
            <person name="Pitluck S."/>
            <person name="Kyrpides N."/>
            <person name="Mavromatis K."/>
            <person name="Ivanova N."/>
            <person name="Mikhailova N."/>
            <person name="LaButti K.M."/>
            <person name="Clum A."/>
            <person name="Sun H.I."/>
            <person name="Brettin T."/>
            <person name="Detter J.C."/>
            <person name="Han C."/>
            <person name="Larimer F."/>
            <person name="Land M."/>
            <person name="Hauser L."/>
            <person name="Markowitz V."/>
            <person name="Cheng J.F."/>
            <person name="Hugenholtz P."/>
            <person name="Woyke T."/>
            <person name="Wu D."/>
            <person name="Steenblock K."/>
            <person name="Schneider S."/>
            <person name="Pukall R."/>
            <person name="Goeker M."/>
            <person name="Klenk H.P."/>
            <person name="Eisen J.A."/>
        </authorList>
    </citation>
    <scope>NUCLEOTIDE SEQUENCE [LARGE SCALE GENOMIC DNA]</scope>
    <source>
        <strain evidence="7">ATCC 49802 / DSM 20745 / S 6022</strain>
    </source>
</reference>
<dbReference type="KEGG" id="sti:Sthe_1285"/>
<evidence type="ECO:0000259" key="5">
    <source>
        <dbReference type="Pfam" id="PF02347"/>
    </source>
</evidence>
<dbReference type="GO" id="GO:0004375">
    <property type="term" value="F:glycine dehydrogenase (decarboxylating) activity"/>
    <property type="evidence" value="ECO:0007669"/>
    <property type="project" value="UniProtKB-EC"/>
</dbReference>
<dbReference type="PANTHER" id="PTHR42806">
    <property type="entry name" value="GLYCINE CLEAVAGE SYSTEM P-PROTEIN"/>
    <property type="match status" value="1"/>
</dbReference>
<dbReference type="InterPro" id="IPR015424">
    <property type="entry name" value="PyrdxlP-dep_Trfase"/>
</dbReference>
<dbReference type="Gene3D" id="3.90.1150.10">
    <property type="entry name" value="Aspartate Aminotransferase, domain 1"/>
    <property type="match status" value="1"/>
</dbReference>
<keyword evidence="2 4" id="KW-0560">Oxidoreductase</keyword>
<dbReference type="Proteomes" id="UP000002027">
    <property type="component" value="Chromosome 1"/>
</dbReference>
<dbReference type="SUPFAM" id="SSF53383">
    <property type="entry name" value="PLP-dependent transferases"/>
    <property type="match status" value="1"/>
</dbReference>
<dbReference type="InParanoid" id="D1C3A3"/>
<dbReference type="CDD" id="cd00613">
    <property type="entry name" value="GDC-P"/>
    <property type="match status" value="1"/>
</dbReference>
<reference evidence="6 7" key="2">
    <citation type="journal article" date="2010" name="Stand. Genomic Sci.">
        <title>Complete genome sequence of Desulfohalobium retbaense type strain (HR(100)).</title>
        <authorList>
            <person name="Spring S."/>
            <person name="Nolan M."/>
            <person name="Lapidus A."/>
            <person name="Glavina Del Rio T."/>
            <person name="Copeland A."/>
            <person name="Tice H."/>
            <person name="Cheng J.F."/>
            <person name="Lucas S."/>
            <person name="Land M."/>
            <person name="Chen F."/>
            <person name="Bruce D."/>
            <person name="Goodwin L."/>
            <person name="Pitluck S."/>
            <person name="Ivanova N."/>
            <person name="Mavromatis K."/>
            <person name="Mikhailova N."/>
            <person name="Pati A."/>
            <person name="Chen A."/>
            <person name="Palaniappan K."/>
            <person name="Hauser L."/>
            <person name="Chang Y.J."/>
            <person name="Jeffries C.D."/>
            <person name="Munk C."/>
            <person name="Kiss H."/>
            <person name="Chain P."/>
            <person name="Han C."/>
            <person name="Brettin T."/>
            <person name="Detter J.C."/>
            <person name="Schuler E."/>
            <person name="Goker M."/>
            <person name="Rohde M."/>
            <person name="Bristow J."/>
            <person name="Eisen J.A."/>
            <person name="Markowitz V."/>
            <person name="Hugenholtz P."/>
            <person name="Kyrpides N.C."/>
            <person name="Klenk H.P."/>
        </authorList>
    </citation>
    <scope>NUCLEOTIDE SEQUENCE [LARGE SCALE GENOMIC DNA]</scope>
    <source>
        <strain evidence="7">ATCC 49802 / DSM 20745 / S 6022</strain>
    </source>
</reference>
<gene>
    <name evidence="4" type="primary">gcvPA</name>
    <name evidence="6" type="ordered locus">Sthe_1285</name>
</gene>
<dbReference type="eggNOG" id="COG0403">
    <property type="taxonomic scope" value="Bacteria"/>
</dbReference>
<dbReference type="STRING" id="479434.Sthe_1285"/>
<protein>
    <recommendedName>
        <fullName evidence="4">Probable glycine dehydrogenase (decarboxylating) subunit 1</fullName>
        <ecNumber evidence="4">1.4.4.2</ecNumber>
    </recommendedName>
    <alternativeName>
        <fullName evidence="4">Glycine cleavage system P-protein subunit 1</fullName>
    </alternativeName>
    <alternativeName>
        <fullName evidence="4">Glycine decarboxylase subunit 1</fullName>
    </alternativeName>
    <alternativeName>
        <fullName evidence="4">Glycine dehydrogenase (aminomethyl-transferring) subunit 1</fullName>
    </alternativeName>
</protein>
<proteinExistence type="inferred from homology"/>
<evidence type="ECO:0000313" key="7">
    <source>
        <dbReference type="Proteomes" id="UP000002027"/>
    </source>
</evidence>
<dbReference type="PANTHER" id="PTHR42806:SF1">
    <property type="entry name" value="GLYCINE DEHYDROGENASE (DECARBOXYLATING)"/>
    <property type="match status" value="1"/>
</dbReference>
<dbReference type="HAMAP" id="MF_00712">
    <property type="entry name" value="GcvPA"/>
    <property type="match status" value="1"/>
</dbReference>
<evidence type="ECO:0000313" key="6">
    <source>
        <dbReference type="EMBL" id="ACZ38720.1"/>
    </source>
</evidence>
<dbReference type="HOGENOM" id="CLU_004620_0_2_0"/>
<keyword evidence="7" id="KW-1185">Reference proteome</keyword>
<dbReference type="PIRSF" id="PIRSF006815">
    <property type="entry name" value="GcvPA"/>
    <property type="match status" value="1"/>
</dbReference>
<name>D1C3A3_SPHTD</name>
<dbReference type="EC" id="1.4.4.2" evidence="4"/>
<dbReference type="OrthoDB" id="9771867at2"/>
<evidence type="ECO:0000256" key="3">
    <source>
        <dbReference type="ARBA" id="ARBA00049026"/>
    </source>
</evidence>
<dbReference type="FunCoup" id="D1C3A3">
    <property type="interactions" value="83"/>
</dbReference>
<dbReference type="InterPro" id="IPR023010">
    <property type="entry name" value="GcvPA"/>
</dbReference>
<comment type="similarity">
    <text evidence="4">Belongs to the GcvP family. N-terminal subunit subfamily.</text>
</comment>
<comment type="catalytic activity">
    <reaction evidence="3 4">
        <text>N(6)-[(R)-lipoyl]-L-lysyl-[glycine-cleavage complex H protein] + glycine + H(+) = N(6)-[(R)-S(8)-aminomethyldihydrolipoyl]-L-lysyl-[glycine-cleavage complex H protein] + CO2</text>
        <dbReference type="Rhea" id="RHEA:24304"/>
        <dbReference type="Rhea" id="RHEA-COMP:10494"/>
        <dbReference type="Rhea" id="RHEA-COMP:10495"/>
        <dbReference type="ChEBI" id="CHEBI:15378"/>
        <dbReference type="ChEBI" id="CHEBI:16526"/>
        <dbReference type="ChEBI" id="CHEBI:57305"/>
        <dbReference type="ChEBI" id="CHEBI:83099"/>
        <dbReference type="ChEBI" id="CHEBI:83143"/>
        <dbReference type="EC" id="1.4.4.2"/>
    </reaction>
</comment>
<dbReference type="NCBIfam" id="NF001696">
    <property type="entry name" value="PRK00451.1"/>
    <property type="match status" value="1"/>
</dbReference>